<proteinExistence type="predicted"/>
<dbReference type="EMBL" id="OY288114">
    <property type="protein sequence ID" value="CAJ0885283.1"/>
    <property type="molecule type" value="Genomic_DNA"/>
</dbReference>
<gene>
    <name evidence="1" type="ORF">AMST5_03601</name>
</gene>
<reference evidence="1" key="1">
    <citation type="submission" date="2023-07" db="EMBL/GenBank/DDBJ databases">
        <authorList>
            <person name="Pelsma A.J. K."/>
        </authorList>
    </citation>
    <scope>NUCLEOTIDE SEQUENCE</scope>
</reference>
<evidence type="ECO:0000313" key="1">
    <source>
        <dbReference type="EMBL" id="CAJ0885283.1"/>
    </source>
</evidence>
<accession>A0AA48M3D5</accession>
<protein>
    <submittedName>
        <fullName evidence="1">Uncharacterized protein</fullName>
    </submittedName>
</protein>
<name>A0AA48M3D5_9ZZZZ</name>
<dbReference type="AlphaFoldDB" id="A0AA48M3D5"/>
<organism evidence="1">
    <name type="scientific">freshwater sediment metagenome</name>
    <dbReference type="NCBI Taxonomy" id="556182"/>
    <lineage>
        <taxon>unclassified sequences</taxon>
        <taxon>metagenomes</taxon>
        <taxon>ecological metagenomes</taxon>
    </lineage>
</organism>
<sequence length="98" mass="10651">MAAFVIVRIGTARDLARAISAAFPTALQLSACAWIVAADDDATAASITRQIDLTRTRDAALVIRVDLNQTHGLADDATWRFIEQAARYNKLAKSSLYD</sequence>